<evidence type="ECO:0000313" key="3">
    <source>
        <dbReference type="EMBL" id="KAG2317224.1"/>
    </source>
</evidence>
<evidence type="ECO:0000256" key="1">
    <source>
        <dbReference type="SAM" id="MobiDB-lite"/>
    </source>
</evidence>
<name>A0A8X7U210_BRACI</name>
<accession>A0A8X7U210</accession>
<dbReference type="AlphaFoldDB" id="A0A8X7U210"/>
<organism evidence="2 4">
    <name type="scientific">Brassica carinata</name>
    <name type="common">Ethiopian mustard</name>
    <name type="synonym">Abyssinian cabbage</name>
    <dbReference type="NCBI Taxonomy" id="52824"/>
    <lineage>
        <taxon>Eukaryota</taxon>
        <taxon>Viridiplantae</taxon>
        <taxon>Streptophyta</taxon>
        <taxon>Embryophyta</taxon>
        <taxon>Tracheophyta</taxon>
        <taxon>Spermatophyta</taxon>
        <taxon>Magnoliopsida</taxon>
        <taxon>eudicotyledons</taxon>
        <taxon>Gunneridae</taxon>
        <taxon>Pentapetalae</taxon>
        <taxon>rosids</taxon>
        <taxon>malvids</taxon>
        <taxon>Brassicales</taxon>
        <taxon>Brassicaceae</taxon>
        <taxon>Brassiceae</taxon>
        <taxon>Brassica</taxon>
    </lineage>
</organism>
<keyword evidence="4" id="KW-1185">Reference proteome</keyword>
<protein>
    <submittedName>
        <fullName evidence="2">Uncharacterized protein</fullName>
    </submittedName>
</protein>
<evidence type="ECO:0000313" key="2">
    <source>
        <dbReference type="EMBL" id="KAG2262244.1"/>
    </source>
</evidence>
<sequence length="87" mass="9020">MLSALGQYAISIRNLFGTHEEVSSSQRSVSEREGGLSNASSSETVVAVNLGMGGDEGNTYEVENVEKVANAIGTTKSGATTKSNLSH</sequence>
<dbReference type="Proteomes" id="UP000886595">
    <property type="component" value="Unassembled WGS sequence"/>
</dbReference>
<comment type="caution">
    <text evidence="2">The sequence shown here is derived from an EMBL/GenBank/DDBJ whole genome shotgun (WGS) entry which is preliminary data.</text>
</comment>
<reference evidence="2 4" key="1">
    <citation type="submission" date="2020-02" db="EMBL/GenBank/DDBJ databases">
        <authorList>
            <person name="Ma Q."/>
            <person name="Huang Y."/>
            <person name="Song X."/>
            <person name="Pei D."/>
        </authorList>
    </citation>
    <scope>NUCLEOTIDE SEQUENCE [LARGE SCALE GENOMIC DNA]</scope>
    <source>
        <strain evidence="2">Sxm20200214</strain>
        <tissue evidence="2">Leaf</tissue>
    </source>
</reference>
<feature type="region of interest" description="Disordered" evidence="1">
    <location>
        <begin position="20"/>
        <end position="42"/>
    </location>
</feature>
<dbReference type="EMBL" id="JAAMPC010000014">
    <property type="protein sequence ID" value="KAG2262244.1"/>
    <property type="molecule type" value="Genomic_DNA"/>
</dbReference>
<evidence type="ECO:0000313" key="4">
    <source>
        <dbReference type="Proteomes" id="UP000886595"/>
    </source>
</evidence>
<proteinExistence type="predicted"/>
<dbReference type="EMBL" id="JAAMPC010000004">
    <property type="protein sequence ID" value="KAG2317224.1"/>
    <property type="molecule type" value="Genomic_DNA"/>
</dbReference>
<gene>
    <name evidence="3" type="ORF">Bca52824_020346</name>
    <name evidence="2" type="ORF">Bca52824_069323</name>
</gene>